<dbReference type="EMBL" id="WJBU01000013">
    <property type="protein sequence ID" value="MRD48462.1"/>
    <property type="molecule type" value="Genomic_DNA"/>
</dbReference>
<protein>
    <submittedName>
        <fullName evidence="1">Uncharacterized protein</fullName>
    </submittedName>
</protein>
<reference evidence="1 2" key="1">
    <citation type="submission" date="2019-11" db="EMBL/GenBank/DDBJ databases">
        <title>Caenimonas koreensis gen. nov., sp. nov., isolated from activated sludge.</title>
        <authorList>
            <person name="Seung H.R."/>
        </authorList>
    </citation>
    <scope>NUCLEOTIDE SEQUENCE [LARGE SCALE GENOMIC DNA]</scope>
    <source>
        <strain evidence="1 2">EMB320</strain>
    </source>
</reference>
<dbReference type="AlphaFoldDB" id="A0A844B5J0"/>
<name>A0A844B5J0_9BURK</name>
<proteinExistence type="predicted"/>
<keyword evidence="2" id="KW-1185">Reference proteome</keyword>
<gene>
    <name evidence="1" type="ORF">GHT07_14335</name>
</gene>
<evidence type="ECO:0000313" key="1">
    <source>
        <dbReference type="EMBL" id="MRD48462.1"/>
    </source>
</evidence>
<dbReference type="Proteomes" id="UP000487350">
    <property type="component" value="Unassembled WGS sequence"/>
</dbReference>
<dbReference type="RefSeq" id="WP_153585785.1">
    <property type="nucleotide sequence ID" value="NZ_WJBU01000013.1"/>
</dbReference>
<evidence type="ECO:0000313" key="2">
    <source>
        <dbReference type="Proteomes" id="UP000487350"/>
    </source>
</evidence>
<comment type="caution">
    <text evidence="1">The sequence shown here is derived from an EMBL/GenBank/DDBJ whole genome shotgun (WGS) entry which is preliminary data.</text>
</comment>
<organism evidence="1 2">
    <name type="scientific">Caenimonas koreensis DSM 17982</name>
    <dbReference type="NCBI Taxonomy" id="1121255"/>
    <lineage>
        <taxon>Bacteria</taxon>
        <taxon>Pseudomonadati</taxon>
        <taxon>Pseudomonadota</taxon>
        <taxon>Betaproteobacteria</taxon>
        <taxon>Burkholderiales</taxon>
        <taxon>Comamonadaceae</taxon>
        <taxon>Caenimonas</taxon>
    </lineage>
</organism>
<sequence length="176" mass="19475">MQIPEARSAVEKMLQYSPEIIAFLNWCDAYANEVQLDSLRPQDRATRDGAVPPAYRLLLLMRSFFTPGSEKEINMKEEAVASLLELSSTVQPFDKISWSSPISIAVRNMRNRVVTTLVLPQIEVSTGRKTHDAITAAVERHNAALRPADGPASDAASGEARARLMRALRTRSKPAD</sequence>
<accession>A0A844B5J0</accession>